<name>A0ABW1NYL6_9ACTN</name>
<dbReference type="RefSeq" id="WP_380763674.1">
    <property type="nucleotide sequence ID" value="NZ_JBHSRF010000141.1"/>
</dbReference>
<evidence type="ECO:0000313" key="1">
    <source>
        <dbReference type="EMBL" id="MFC6087432.1"/>
    </source>
</evidence>
<dbReference type="Proteomes" id="UP001596137">
    <property type="component" value="Unassembled WGS sequence"/>
</dbReference>
<comment type="caution">
    <text evidence="1">The sequence shown here is derived from an EMBL/GenBank/DDBJ whole genome shotgun (WGS) entry which is preliminary data.</text>
</comment>
<accession>A0ABW1NYL6</accession>
<protein>
    <submittedName>
        <fullName evidence="1">Uncharacterized protein</fullName>
    </submittedName>
</protein>
<sequence length="79" mass="8900">MAADDRLTPPASPEEELARRLRDAHRRVLAVRLPPAEKERFARRFVAICEIAKRNVGHAGVRLDAFLADLDGLSDTPRR</sequence>
<keyword evidence="2" id="KW-1185">Reference proteome</keyword>
<reference evidence="2" key="1">
    <citation type="journal article" date="2019" name="Int. J. Syst. Evol. Microbiol.">
        <title>The Global Catalogue of Microorganisms (GCM) 10K type strain sequencing project: providing services to taxonomists for standard genome sequencing and annotation.</title>
        <authorList>
            <consortium name="The Broad Institute Genomics Platform"/>
            <consortium name="The Broad Institute Genome Sequencing Center for Infectious Disease"/>
            <person name="Wu L."/>
            <person name="Ma J."/>
        </authorList>
    </citation>
    <scope>NUCLEOTIDE SEQUENCE [LARGE SCALE GENOMIC DNA]</scope>
    <source>
        <strain evidence="2">JCM 30346</strain>
    </source>
</reference>
<organism evidence="1 2">
    <name type="scientific">Sphaerisporangium aureirubrum</name>
    <dbReference type="NCBI Taxonomy" id="1544736"/>
    <lineage>
        <taxon>Bacteria</taxon>
        <taxon>Bacillati</taxon>
        <taxon>Actinomycetota</taxon>
        <taxon>Actinomycetes</taxon>
        <taxon>Streptosporangiales</taxon>
        <taxon>Streptosporangiaceae</taxon>
        <taxon>Sphaerisporangium</taxon>
    </lineage>
</organism>
<evidence type="ECO:0000313" key="2">
    <source>
        <dbReference type="Proteomes" id="UP001596137"/>
    </source>
</evidence>
<dbReference type="EMBL" id="JBHSRF010000141">
    <property type="protein sequence ID" value="MFC6087432.1"/>
    <property type="molecule type" value="Genomic_DNA"/>
</dbReference>
<gene>
    <name evidence="1" type="ORF">ACFP1K_40125</name>
</gene>
<proteinExistence type="predicted"/>